<evidence type="ECO:0000256" key="5">
    <source>
        <dbReference type="ARBA" id="ARBA00022756"/>
    </source>
</evidence>
<dbReference type="GO" id="GO:0004141">
    <property type="term" value="F:dethiobiotin synthase activity"/>
    <property type="evidence" value="ECO:0007669"/>
    <property type="project" value="UniProtKB-UniRule"/>
</dbReference>
<dbReference type="GO" id="GO:0009102">
    <property type="term" value="P:biotin biosynthetic process"/>
    <property type="evidence" value="ECO:0007669"/>
    <property type="project" value="UniProtKB-UniRule"/>
</dbReference>
<feature type="binding site" evidence="8">
    <location>
        <begin position="12"/>
        <end position="17"/>
    </location>
    <ligand>
        <name>ATP</name>
        <dbReference type="ChEBI" id="CHEBI:30616"/>
    </ligand>
</feature>
<evidence type="ECO:0000313" key="9">
    <source>
        <dbReference type="EMBL" id="RCU52697.1"/>
    </source>
</evidence>
<dbReference type="SUPFAM" id="SSF52540">
    <property type="entry name" value="P-loop containing nucleoside triphosphate hydrolases"/>
    <property type="match status" value="1"/>
</dbReference>
<evidence type="ECO:0000256" key="3">
    <source>
        <dbReference type="ARBA" id="ARBA00022723"/>
    </source>
</evidence>
<dbReference type="Proteomes" id="UP000252558">
    <property type="component" value="Unassembled WGS sequence"/>
</dbReference>
<dbReference type="NCBIfam" id="TIGR00347">
    <property type="entry name" value="bioD"/>
    <property type="match status" value="1"/>
</dbReference>
<comment type="cofactor">
    <cofactor evidence="8">
        <name>Mg(2+)</name>
        <dbReference type="ChEBI" id="CHEBI:18420"/>
    </cofactor>
</comment>
<dbReference type="GO" id="GO:0000287">
    <property type="term" value="F:magnesium ion binding"/>
    <property type="evidence" value="ECO:0007669"/>
    <property type="project" value="UniProtKB-UniRule"/>
</dbReference>
<dbReference type="FunFam" id="3.40.50.300:FF:000292">
    <property type="entry name" value="ATP-dependent dethiobiotin synthetase BioD"/>
    <property type="match status" value="1"/>
</dbReference>
<dbReference type="PANTHER" id="PTHR43210">
    <property type="entry name" value="DETHIOBIOTIN SYNTHETASE"/>
    <property type="match status" value="1"/>
</dbReference>
<dbReference type="GO" id="GO:0005524">
    <property type="term" value="F:ATP binding"/>
    <property type="evidence" value="ECO:0007669"/>
    <property type="project" value="UniProtKB-UniRule"/>
</dbReference>
<dbReference type="PIRSF" id="PIRSF006755">
    <property type="entry name" value="DTB_synth"/>
    <property type="match status" value="1"/>
</dbReference>
<comment type="caution">
    <text evidence="8">Lacks conserved residue(s) required for the propagation of feature annotation.</text>
</comment>
<reference evidence="9 10" key="1">
    <citation type="submission" date="2018-07" db="EMBL/GenBank/DDBJ databases">
        <title>Corallincola holothuriorum sp. nov., a new facultative anaerobe isolated from sea cucumber Apostichopus japonicus.</title>
        <authorList>
            <person name="Xia H."/>
        </authorList>
    </citation>
    <scope>NUCLEOTIDE SEQUENCE [LARGE SCALE GENOMIC DNA]</scope>
    <source>
        <strain evidence="9 10">C4</strain>
    </source>
</reference>
<dbReference type="HAMAP" id="MF_00336">
    <property type="entry name" value="BioD"/>
    <property type="match status" value="1"/>
</dbReference>
<organism evidence="9 10">
    <name type="scientific">Corallincola holothuriorum</name>
    <dbReference type="NCBI Taxonomy" id="2282215"/>
    <lineage>
        <taxon>Bacteria</taxon>
        <taxon>Pseudomonadati</taxon>
        <taxon>Pseudomonadota</taxon>
        <taxon>Gammaproteobacteria</taxon>
        <taxon>Alteromonadales</taxon>
        <taxon>Psychromonadaceae</taxon>
        <taxon>Corallincola</taxon>
    </lineage>
</organism>
<accession>A0A368NQ50</accession>
<dbReference type="OrthoDB" id="9802097at2"/>
<evidence type="ECO:0000256" key="8">
    <source>
        <dbReference type="HAMAP-Rule" id="MF_00336"/>
    </source>
</evidence>
<keyword evidence="10" id="KW-1185">Reference proteome</keyword>
<comment type="subunit">
    <text evidence="8">Homodimer.</text>
</comment>
<feature type="binding site" evidence="8">
    <location>
        <begin position="178"/>
        <end position="179"/>
    </location>
    <ligand>
        <name>ATP</name>
        <dbReference type="ChEBI" id="CHEBI:30616"/>
    </ligand>
</feature>
<dbReference type="AlphaFoldDB" id="A0A368NQ50"/>
<keyword evidence="2 8" id="KW-0436">Ligase</keyword>
<dbReference type="GO" id="GO:0005829">
    <property type="term" value="C:cytosol"/>
    <property type="evidence" value="ECO:0007669"/>
    <property type="project" value="TreeGrafter"/>
</dbReference>
<evidence type="ECO:0000256" key="1">
    <source>
        <dbReference type="ARBA" id="ARBA00022490"/>
    </source>
</evidence>
<evidence type="ECO:0000256" key="4">
    <source>
        <dbReference type="ARBA" id="ARBA00022741"/>
    </source>
</evidence>
<dbReference type="UniPathway" id="UPA00078">
    <property type="reaction ID" value="UER00161"/>
</dbReference>
<feature type="active site" evidence="8">
    <location>
        <position position="37"/>
    </location>
</feature>
<feature type="binding site" evidence="8">
    <location>
        <begin position="118"/>
        <end position="121"/>
    </location>
    <ligand>
        <name>ATP</name>
        <dbReference type="ChEBI" id="CHEBI:30616"/>
    </ligand>
</feature>
<evidence type="ECO:0000256" key="6">
    <source>
        <dbReference type="ARBA" id="ARBA00022840"/>
    </source>
</evidence>
<sequence length="220" mass="23515">MKTVFITGTDTDAGKTFTSVQLIHWWQNQGLSVAVSKPVAAGGTLNPAGRLENEDALALMAATQLETTYQEVNPYCFNAPASPHISAAQDNAQVSLAELQQHHQDVIATRGADICLVEGAGGWMVPINDSELLSALPITMRWPVILVVGMKLGCLNHALLTAAQIKAQGGHLVGWIANSPLPEMEFLAENIDTLASLIDAPLIGTIGYQQTEMTNFDLVL</sequence>
<dbReference type="EMBL" id="QPID01000001">
    <property type="protein sequence ID" value="RCU52697.1"/>
    <property type="molecule type" value="Genomic_DNA"/>
</dbReference>
<dbReference type="Gene3D" id="3.40.50.300">
    <property type="entry name" value="P-loop containing nucleotide triphosphate hydrolases"/>
    <property type="match status" value="1"/>
</dbReference>
<keyword evidence="7 8" id="KW-0460">Magnesium</keyword>
<protein>
    <recommendedName>
        <fullName evidence="8">ATP-dependent dethiobiotin synthetase BioD</fullName>
        <ecNumber evidence="8">6.3.3.3</ecNumber>
    </recommendedName>
    <alternativeName>
        <fullName evidence="8">DTB synthetase</fullName>
        <shortName evidence="8">DTBS</shortName>
    </alternativeName>
    <alternativeName>
        <fullName evidence="8">Dethiobiotin synthase</fullName>
    </alternativeName>
</protein>
<dbReference type="GO" id="GO:0042803">
    <property type="term" value="F:protein homodimerization activity"/>
    <property type="evidence" value="ECO:0007669"/>
    <property type="project" value="UniProtKB-ARBA"/>
</dbReference>
<feature type="binding site" evidence="8">
    <location>
        <position position="16"/>
    </location>
    <ligand>
        <name>Mg(2+)</name>
        <dbReference type="ChEBI" id="CHEBI:18420"/>
    </ligand>
</feature>
<feature type="binding site" evidence="8">
    <location>
        <position position="55"/>
    </location>
    <ligand>
        <name>ATP</name>
        <dbReference type="ChEBI" id="CHEBI:30616"/>
    </ligand>
</feature>
<gene>
    <name evidence="8 9" type="primary">bioD</name>
    <name evidence="9" type="ORF">DU002_01665</name>
</gene>
<keyword evidence="6 8" id="KW-0067">ATP-binding</keyword>
<comment type="caution">
    <text evidence="9">The sequence shown here is derived from an EMBL/GenBank/DDBJ whole genome shotgun (WGS) entry which is preliminary data.</text>
</comment>
<comment type="pathway">
    <text evidence="8">Cofactor biosynthesis; biotin biosynthesis; biotin from 7,8-diaminononanoate: step 1/2.</text>
</comment>
<dbReference type="PANTHER" id="PTHR43210:SF5">
    <property type="entry name" value="DETHIOBIOTIN SYNTHETASE"/>
    <property type="match status" value="1"/>
</dbReference>
<keyword evidence="5 8" id="KW-0093">Biotin biosynthesis</keyword>
<dbReference type="Pfam" id="PF13500">
    <property type="entry name" value="AAA_26"/>
    <property type="match status" value="1"/>
</dbReference>
<dbReference type="InterPro" id="IPR027417">
    <property type="entry name" value="P-loop_NTPase"/>
</dbReference>
<dbReference type="InterPro" id="IPR004472">
    <property type="entry name" value="DTB_synth_BioD"/>
</dbReference>
<dbReference type="EC" id="6.3.3.3" evidence="8"/>
<keyword evidence="4 8" id="KW-0547">Nucleotide-binding</keyword>
<evidence type="ECO:0000256" key="7">
    <source>
        <dbReference type="ARBA" id="ARBA00022842"/>
    </source>
</evidence>
<comment type="subcellular location">
    <subcellularLocation>
        <location evidence="8">Cytoplasm</location>
    </subcellularLocation>
</comment>
<keyword evidence="3 8" id="KW-0479">Metal-binding</keyword>
<feature type="binding site" evidence="8">
    <location>
        <position position="118"/>
    </location>
    <ligand>
        <name>Mg(2+)</name>
        <dbReference type="ChEBI" id="CHEBI:18420"/>
    </ligand>
</feature>
<comment type="similarity">
    <text evidence="8">Belongs to the dethiobiotin synthetase family.</text>
</comment>
<dbReference type="CDD" id="cd03109">
    <property type="entry name" value="DTBS"/>
    <property type="match status" value="1"/>
</dbReference>
<evidence type="ECO:0000313" key="10">
    <source>
        <dbReference type="Proteomes" id="UP000252558"/>
    </source>
</evidence>
<evidence type="ECO:0000256" key="2">
    <source>
        <dbReference type="ARBA" id="ARBA00022598"/>
    </source>
</evidence>
<comment type="function">
    <text evidence="8">Catalyzes a mechanistically unusual reaction, the ATP-dependent insertion of CO2 between the N7 and N8 nitrogen atoms of 7,8-diaminopelargonic acid (DAPA, also called 7,8-diammoniononanoate) to form a ureido ring.</text>
</comment>
<feature type="binding site" evidence="8">
    <location>
        <position position="55"/>
    </location>
    <ligand>
        <name>Mg(2+)</name>
        <dbReference type="ChEBI" id="CHEBI:18420"/>
    </ligand>
</feature>
<keyword evidence="1 8" id="KW-0963">Cytoplasm</keyword>
<dbReference type="RefSeq" id="WP_114336605.1">
    <property type="nucleotide sequence ID" value="NZ_QPID01000001.1"/>
</dbReference>
<comment type="catalytic activity">
    <reaction evidence="8">
        <text>(7R,8S)-7,8-diammoniononanoate + CO2 + ATP = (4R,5S)-dethiobiotin + ADP + phosphate + 3 H(+)</text>
        <dbReference type="Rhea" id="RHEA:15805"/>
        <dbReference type="ChEBI" id="CHEBI:15378"/>
        <dbReference type="ChEBI" id="CHEBI:16526"/>
        <dbReference type="ChEBI" id="CHEBI:30616"/>
        <dbReference type="ChEBI" id="CHEBI:43474"/>
        <dbReference type="ChEBI" id="CHEBI:149469"/>
        <dbReference type="ChEBI" id="CHEBI:149473"/>
        <dbReference type="ChEBI" id="CHEBI:456216"/>
        <dbReference type="EC" id="6.3.3.3"/>
    </reaction>
</comment>
<proteinExistence type="inferred from homology"/>
<name>A0A368NQ50_9GAMM</name>